<protein>
    <submittedName>
        <fullName evidence="1">Uncharacterized protein</fullName>
    </submittedName>
</protein>
<accession>A0A8S2SSL2</accession>
<evidence type="ECO:0000313" key="1">
    <source>
        <dbReference type="EMBL" id="CAF4239873.1"/>
    </source>
</evidence>
<evidence type="ECO:0000313" key="2">
    <source>
        <dbReference type="Proteomes" id="UP000676336"/>
    </source>
</evidence>
<comment type="caution">
    <text evidence="1">The sequence shown here is derived from an EMBL/GenBank/DDBJ whole genome shotgun (WGS) entry which is preliminary data.</text>
</comment>
<gene>
    <name evidence="1" type="ORF">SMN809_LOCUS23522</name>
</gene>
<name>A0A8S2SSL2_9BILA</name>
<feature type="non-terminal residue" evidence="1">
    <location>
        <position position="1"/>
    </location>
</feature>
<proteinExistence type="predicted"/>
<dbReference type="Proteomes" id="UP000676336">
    <property type="component" value="Unassembled WGS sequence"/>
</dbReference>
<dbReference type="EMBL" id="CAJOBI010025051">
    <property type="protein sequence ID" value="CAF4239873.1"/>
    <property type="molecule type" value="Genomic_DNA"/>
</dbReference>
<organism evidence="1 2">
    <name type="scientific">Rotaria magnacalcarata</name>
    <dbReference type="NCBI Taxonomy" id="392030"/>
    <lineage>
        <taxon>Eukaryota</taxon>
        <taxon>Metazoa</taxon>
        <taxon>Spiralia</taxon>
        <taxon>Gnathifera</taxon>
        <taxon>Rotifera</taxon>
        <taxon>Eurotatoria</taxon>
        <taxon>Bdelloidea</taxon>
        <taxon>Philodinida</taxon>
        <taxon>Philodinidae</taxon>
        <taxon>Rotaria</taxon>
    </lineage>
</organism>
<reference evidence="1" key="1">
    <citation type="submission" date="2021-02" db="EMBL/GenBank/DDBJ databases">
        <authorList>
            <person name="Nowell W R."/>
        </authorList>
    </citation>
    <scope>NUCLEOTIDE SEQUENCE</scope>
</reference>
<sequence>PQITIDILNAAIAQ</sequence>